<evidence type="ECO:0000256" key="3">
    <source>
        <dbReference type="SAM" id="SignalP"/>
    </source>
</evidence>
<dbReference type="OrthoDB" id="5419608at2759"/>
<keyword evidence="2" id="KW-0472">Membrane</keyword>
<evidence type="ECO:0000256" key="1">
    <source>
        <dbReference type="SAM" id="MobiDB-lite"/>
    </source>
</evidence>
<feature type="compositionally biased region" description="Low complexity" evidence="1">
    <location>
        <begin position="111"/>
        <end position="129"/>
    </location>
</feature>
<evidence type="ECO:0000313" key="4">
    <source>
        <dbReference type="EMBL" id="KAF2264473.1"/>
    </source>
</evidence>
<gene>
    <name evidence="4" type="ORF">CC78DRAFT_580254</name>
</gene>
<keyword evidence="2" id="KW-0812">Transmembrane</keyword>
<keyword evidence="5" id="KW-1185">Reference proteome</keyword>
<sequence>MRFQSLAVLALSTAAFAAERRQVEGFPSDPAAISVLNVLATALPSSVLSEALADPTSFASAVASSIAAGNTPSWILALPTEVQSLLPSLYPVETPASTTEAPLTTPPPVSSPSAGTITGPPGNSTGGSTFNSPTPSATDGAPSSSQSGNGAAAPTAVIGAGIAGAIGLLGMLVL</sequence>
<dbReference type="AlphaFoldDB" id="A0A9P4K9C3"/>
<dbReference type="Proteomes" id="UP000800093">
    <property type="component" value="Unassembled WGS sequence"/>
</dbReference>
<dbReference type="EMBL" id="ML986615">
    <property type="protein sequence ID" value="KAF2264473.1"/>
    <property type="molecule type" value="Genomic_DNA"/>
</dbReference>
<feature type="transmembrane region" description="Helical" evidence="2">
    <location>
        <begin position="151"/>
        <end position="173"/>
    </location>
</feature>
<evidence type="ECO:0000313" key="5">
    <source>
        <dbReference type="Proteomes" id="UP000800093"/>
    </source>
</evidence>
<feature type="compositionally biased region" description="Polar residues" evidence="1">
    <location>
        <begin position="130"/>
        <end position="149"/>
    </location>
</feature>
<proteinExistence type="predicted"/>
<organism evidence="4 5">
    <name type="scientific">Lojkania enalia</name>
    <dbReference type="NCBI Taxonomy" id="147567"/>
    <lineage>
        <taxon>Eukaryota</taxon>
        <taxon>Fungi</taxon>
        <taxon>Dikarya</taxon>
        <taxon>Ascomycota</taxon>
        <taxon>Pezizomycotina</taxon>
        <taxon>Dothideomycetes</taxon>
        <taxon>Pleosporomycetidae</taxon>
        <taxon>Pleosporales</taxon>
        <taxon>Pleosporales incertae sedis</taxon>
        <taxon>Lojkania</taxon>
    </lineage>
</organism>
<feature type="chain" id="PRO_5040226485" evidence="3">
    <location>
        <begin position="18"/>
        <end position="174"/>
    </location>
</feature>
<protein>
    <submittedName>
        <fullName evidence="4">Uncharacterized protein</fullName>
    </submittedName>
</protein>
<accession>A0A9P4K9C3</accession>
<feature type="region of interest" description="Disordered" evidence="1">
    <location>
        <begin position="95"/>
        <end position="152"/>
    </location>
</feature>
<keyword evidence="3" id="KW-0732">Signal</keyword>
<name>A0A9P4K9C3_9PLEO</name>
<comment type="caution">
    <text evidence="4">The sequence shown here is derived from an EMBL/GenBank/DDBJ whole genome shotgun (WGS) entry which is preliminary data.</text>
</comment>
<feature type="signal peptide" evidence="3">
    <location>
        <begin position="1"/>
        <end position="17"/>
    </location>
</feature>
<reference evidence="5" key="1">
    <citation type="journal article" date="2020" name="Stud. Mycol.">
        <title>101 Dothideomycetes genomes: A test case for predicting lifestyles and emergence of pathogens.</title>
        <authorList>
            <person name="Haridas S."/>
            <person name="Albert R."/>
            <person name="Binder M."/>
            <person name="Bloem J."/>
            <person name="LaButti K."/>
            <person name="Salamov A."/>
            <person name="Andreopoulos B."/>
            <person name="Baker S."/>
            <person name="Barry K."/>
            <person name="Bills G."/>
            <person name="Bluhm B."/>
            <person name="Cannon C."/>
            <person name="Castanera R."/>
            <person name="Culley D."/>
            <person name="Daum C."/>
            <person name="Ezra D."/>
            <person name="Gonzalez J."/>
            <person name="Henrissat B."/>
            <person name="Kuo A."/>
            <person name="Liang C."/>
            <person name="Lipzen A."/>
            <person name="Lutzoni F."/>
            <person name="Magnuson J."/>
            <person name="Mondo S."/>
            <person name="Nolan M."/>
            <person name="Ohm R."/>
            <person name="Pangilinan J."/>
            <person name="Park H.-J."/>
            <person name="Ramirez L."/>
            <person name="Alfaro M."/>
            <person name="Sun H."/>
            <person name="Tritt A."/>
            <person name="Yoshinaga Y."/>
            <person name="Zwiers L.-H."/>
            <person name="Turgeon B."/>
            <person name="Goodwin S."/>
            <person name="Spatafora J."/>
            <person name="Crous P."/>
            <person name="Grigoriev I."/>
        </authorList>
    </citation>
    <scope>NUCLEOTIDE SEQUENCE [LARGE SCALE GENOMIC DNA]</scope>
    <source>
        <strain evidence="5">CBS 304.66</strain>
    </source>
</reference>
<keyword evidence="2" id="KW-1133">Transmembrane helix</keyword>
<evidence type="ECO:0000256" key="2">
    <source>
        <dbReference type="SAM" id="Phobius"/>
    </source>
</evidence>